<feature type="transmembrane region" description="Helical" evidence="9">
    <location>
        <begin position="38"/>
        <end position="59"/>
    </location>
</feature>
<feature type="transmembrane region" description="Helical" evidence="9">
    <location>
        <begin position="292"/>
        <end position="313"/>
    </location>
</feature>
<dbReference type="InterPro" id="IPR004638">
    <property type="entry name" value="EmrB-like"/>
</dbReference>
<evidence type="ECO:0000256" key="2">
    <source>
        <dbReference type="ARBA" id="ARBA00008537"/>
    </source>
</evidence>
<feature type="transmembrane region" description="Helical" evidence="9">
    <location>
        <begin position="389"/>
        <end position="410"/>
    </location>
</feature>
<dbReference type="InterPro" id="IPR036259">
    <property type="entry name" value="MFS_trans_sf"/>
</dbReference>
<dbReference type="InterPro" id="IPR011701">
    <property type="entry name" value="MFS"/>
</dbReference>
<dbReference type="GO" id="GO:0005886">
    <property type="term" value="C:plasma membrane"/>
    <property type="evidence" value="ECO:0007669"/>
    <property type="project" value="UniProtKB-SubCell"/>
</dbReference>
<feature type="transmembrane region" description="Helical" evidence="9">
    <location>
        <begin position="103"/>
        <end position="122"/>
    </location>
</feature>
<feature type="transmembrane region" description="Helical" evidence="9">
    <location>
        <begin position="161"/>
        <end position="183"/>
    </location>
</feature>
<dbReference type="Pfam" id="PF07690">
    <property type="entry name" value="MFS_1"/>
    <property type="match status" value="1"/>
</dbReference>
<comment type="subcellular location">
    <subcellularLocation>
        <location evidence="1">Cell membrane</location>
        <topology evidence="1">Multi-pass membrane protein</topology>
    </subcellularLocation>
</comment>
<dbReference type="Gene3D" id="1.20.1250.20">
    <property type="entry name" value="MFS general substrate transporter like domains"/>
    <property type="match status" value="2"/>
</dbReference>
<feature type="domain" description="Major facilitator superfamily (MFS) profile" evidence="10">
    <location>
        <begin position="37"/>
        <end position="485"/>
    </location>
</feature>
<evidence type="ECO:0000256" key="3">
    <source>
        <dbReference type="ARBA" id="ARBA00022448"/>
    </source>
</evidence>
<dbReference type="SUPFAM" id="SSF103473">
    <property type="entry name" value="MFS general substrate transporter"/>
    <property type="match status" value="1"/>
</dbReference>
<keyword evidence="7 9" id="KW-0472">Membrane</keyword>
<name>A0A290Z6K2_9PSEU</name>
<keyword evidence="4" id="KW-1003">Cell membrane</keyword>
<keyword evidence="3" id="KW-0813">Transport</keyword>
<dbReference type="InterPro" id="IPR020846">
    <property type="entry name" value="MFS_dom"/>
</dbReference>
<dbReference type="PROSITE" id="PS50850">
    <property type="entry name" value="MFS"/>
    <property type="match status" value="1"/>
</dbReference>
<dbReference type="CDD" id="cd17503">
    <property type="entry name" value="MFS_LmrB_MDR_like"/>
    <property type="match status" value="1"/>
</dbReference>
<proteinExistence type="inferred from homology"/>
<feature type="compositionally biased region" description="Basic and acidic residues" evidence="8">
    <location>
        <begin position="1"/>
        <end position="10"/>
    </location>
</feature>
<dbReference type="KEGG" id="apre:CNX65_15920"/>
<organism evidence="11 12">
    <name type="scientific">Actinosynnema pretiosum</name>
    <dbReference type="NCBI Taxonomy" id="42197"/>
    <lineage>
        <taxon>Bacteria</taxon>
        <taxon>Bacillati</taxon>
        <taxon>Actinomycetota</taxon>
        <taxon>Actinomycetes</taxon>
        <taxon>Pseudonocardiales</taxon>
        <taxon>Pseudonocardiaceae</taxon>
        <taxon>Actinosynnema</taxon>
    </lineage>
</organism>
<sequence length="489" mass="49502">MSEKTGDDARAATAATGPEESGGAPPADRVDAALLRTAAVVVLGAFTTLLDTTIVVVAMDALGAEFGASLAAVQWVATAYLLALTAVIPLTGWAAQRFGVRQVWLLSIALFTAGSLLCGLAWSLPSLVVFRVVQGLGGGMVMPLGQTLLAQAAGPARMGRVMSLVGIPAQLSPILGPVLGGVFVDGPGWRWIFFLNVPVGLVALVLSLRVLPATAPEGGRSLDVLGAVLLPPGVAALVLGLSQVSESGGALGAPVLLPCAAGLLLVAGFAVHALRGRVEPVVDLRLFSRRAFAAPALTMFFFGFCYFGPMLLLPLFFQRADGQDALSAGLLLAPQGAGTLVAAILAGSLADRLGPRPPILVGLTTTLLGTLAFTQVGSGLGEPVLVASLFVRGLGIGAAVIPIMAAAYTGLDRAAIPRATSVVNIVQRVGGALGTAILAVVLQRELAGSATAEAVAAGFGRTFWWTVAFSALALVPAALVPAKPKGARN</sequence>
<dbReference type="Proteomes" id="UP000218505">
    <property type="component" value="Chromosome"/>
</dbReference>
<gene>
    <name evidence="11" type="ORF">CNX65_15920</name>
</gene>
<accession>A0A290Z6K2</accession>
<evidence type="ECO:0000313" key="11">
    <source>
        <dbReference type="EMBL" id="ATE54593.1"/>
    </source>
</evidence>
<feature type="transmembrane region" description="Helical" evidence="9">
    <location>
        <begin position="359"/>
        <end position="377"/>
    </location>
</feature>
<dbReference type="PANTHER" id="PTHR42718:SF9">
    <property type="entry name" value="MAJOR FACILITATOR SUPERFAMILY MULTIDRUG TRANSPORTER MFSC"/>
    <property type="match status" value="1"/>
</dbReference>
<feature type="transmembrane region" description="Helical" evidence="9">
    <location>
        <begin position="71"/>
        <end position="91"/>
    </location>
</feature>
<feature type="transmembrane region" description="Helical" evidence="9">
    <location>
        <begin position="189"/>
        <end position="212"/>
    </location>
</feature>
<feature type="transmembrane region" description="Helical" evidence="9">
    <location>
        <begin position="462"/>
        <end position="482"/>
    </location>
</feature>
<keyword evidence="5 9" id="KW-0812">Transmembrane</keyword>
<dbReference type="RefSeq" id="WP_096493889.1">
    <property type="nucleotide sequence ID" value="NZ_CP023445.1"/>
</dbReference>
<feature type="region of interest" description="Disordered" evidence="8">
    <location>
        <begin position="1"/>
        <end position="26"/>
    </location>
</feature>
<keyword evidence="12" id="KW-1185">Reference proteome</keyword>
<evidence type="ECO:0000256" key="1">
    <source>
        <dbReference type="ARBA" id="ARBA00004651"/>
    </source>
</evidence>
<feature type="transmembrane region" description="Helical" evidence="9">
    <location>
        <begin position="128"/>
        <end position="149"/>
    </location>
</feature>
<evidence type="ECO:0000256" key="7">
    <source>
        <dbReference type="ARBA" id="ARBA00023136"/>
    </source>
</evidence>
<evidence type="ECO:0000256" key="9">
    <source>
        <dbReference type="SAM" id="Phobius"/>
    </source>
</evidence>
<dbReference type="GO" id="GO:0022857">
    <property type="term" value="F:transmembrane transporter activity"/>
    <property type="evidence" value="ECO:0007669"/>
    <property type="project" value="InterPro"/>
</dbReference>
<evidence type="ECO:0000256" key="8">
    <source>
        <dbReference type="SAM" id="MobiDB-lite"/>
    </source>
</evidence>
<feature type="transmembrane region" description="Helical" evidence="9">
    <location>
        <begin position="250"/>
        <end position="271"/>
    </location>
</feature>
<evidence type="ECO:0000256" key="5">
    <source>
        <dbReference type="ARBA" id="ARBA00022692"/>
    </source>
</evidence>
<evidence type="ECO:0000256" key="6">
    <source>
        <dbReference type="ARBA" id="ARBA00022989"/>
    </source>
</evidence>
<protein>
    <submittedName>
        <fullName evidence="11">MFS transporter</fullName>
    </submittedName>
</protein>
<feature type="transmembrane region" description="Helical" evidence="9">
    <location>
        <begin position="422"/>
        <end position="442"/>
    </location>
</feature>
<dbReference type="AlphaFoldDB" id="A0A290Z6K2"/>
<dbReference type="EMBL" id="CP023445">
    <property type="protein sequence ID" value="ATE54593.1"/>
    <property type="molecule type" value="Genomic_DNA"/>
</dbReference>
<dbReference type="NCBIfam" id="TIGR00711">
    <property type="entry name" value="efflux_EmrB"/>
    <property type="match status" value="1"/>
</dbReference>
<reference evidence="11" key="1">
    <citation type="submission" date="2017-09" db="EMBL/GenBank/DDBJ databases">
        <title>Complete Genome Sequence of ansamitocin-producing Bacterium Actinosynnema pretiosum X47.</title>
        <authorList>
            <person name="Cao G."/>
            <person name="Zong G."/>
            <person name="Zhong C."/>
            <person name="Fu J."/>
        </authorList>
    </citation>
    <scope>NUCLEOTIDE SEQUENCE [LARGE SCALE GENOMIC DNA]</scope>
    <source>
        <strain evidence="11">X47</strain>
    </source>
</reference>
<evidence type="ECO:0000259" key="10">
    <source>
        <dbReference type="PROSITE" id="PS50850"/>
    </source>
</evidence>
<dbReference type="PANTHER" id="PTHR42718">
    <property type="entry name" value="MAJOR FACILITATOR SUPERFAMILY MULTIDRUG TRANSPORTER MFSC"/>
    <property type="match status" value="1"/>
</dbReference>
<keyword evidence="6 9" id="KW-1133">Transmembrane helix</keyword>
<comment type="similarity">
    <text evidence="2">Belongs to the major facilitator superfamily. EmrB family.</text>
</comment>
<feature type="transmembrane region" description="Helical" evidence="9">
    <location>
        <begin position="325"/>
        <end position="347"/>
    </location>
</feature>
<evidence type="ECO:0000256" key="4">
    <source>
        <dbReference type="ARBA" id="ARBA00022475"/>
    </source>
</evidence>
<evidence type="ECO:0000313" key="12">
    <source>
        <dbReference type="Proteomes" id="UP000218505"/>
    </source>
</evidence>
<feature type="transmembrane region" description="Helical" evidence="9">
    <location>
        <begin position="224"/>
        <end position="244"/>
    </location>
</feature>